<dbReference type="PANTHER" id="PTHR33044">
    <property type="entry name" value="BIFUNCTIONAL INHIBITOR/LIPID-TRANSFER PROTEIN/SEED STORAGE 2S ALBUMIN SUPERFAMILY PROTEIN-RELATED"/>
    <property type="match status" value="1"/>
</dbReference>
<dbReference type="InterPro" id="IPR016140">
    <property type="entry name" value="Bifunc_inhib/LTP/seed_store"/>
</dbReference>
<dbReference type="EMBL" id="CP097511">
    <property type="protein sequence ID" value="URE44787.1"/>
    <property type="molecule type" value="Genomic_DNA"/>
</dbReference>
<evidence type="ECO:0000259" key="10">
    <source>
        <dbReference type="SMART" id="SM00499"/>
    </source>
</evidence>
<feature type="chain" id="PRO_5038518665" evidence="9">
    <location>
        <begin position="21"/>
        <end position="187"/>
    </location>
</feature>
<keyword evidence="12" id="KW-1185">Reference proteome</keyword>
<evidence type="ECO:0000256" key="2">
    <source>
        <dbReference type="ARBA" id="ARBA00009748"/>
    </source>
</evidence>
<proteinExistence type="inferred from homology"/>
<reference evidence="11" key="1">
    <citation type="submission" date="2022-05" db="EMBL/GenBank/DDBJ databases">
        <title>The Musa troglodytarum L. genome provides insights into the mechanism of non-climacteric behaviour and enrichment of carotenoids.</title>
        <authorList>
            <person name="Wang J."/>
        </authorList>
    </citation>
    <scope>NUCLEOTIDE SEQUENCE</scope>
    <source>
        <tissue evidence="11">Leaf</tissue>
    </source>
</reference>
<dbReference type="Proteomes" id="UP001055439">
    <property type="component" value="Chromosome 9"/>
</dbReference>
<feature type="compositionally biased region" description="Basic residues" evidence="8">
    <location>
        <begin position="165"/>
        <end position="178"/>
    </location>
</feature>
<evidence type="ECO:0000256" key="1">
    <source>
        <dbReference type="ARBA" id="ARBA00004609"/>
    </source>
</evidence>
<dbReference type="SMART" id="SM00499">
    <property type="entry name" value="AAI"/>
    <property type="match status" value="1"/>
</dbReference>
<organism evidence="11 12">
    <name type="scientific">Musa troglodytarum</name>
    <name type="common">fe'i banana</name>
    <dbReference type="NCBI Taxonomy" id="320322"/>
    <lineage>
        <taxon>Eukaryota</taxon>
        <taxon>Viridiplantae</taxon>
        <taxon>Streptophyta</taxon>
        <taxon>Embryophyta</taxon>
        <taxon>Tracheophyta</taxon>
        <taxon>Spermatophyta</taxon>
        <taxon>Magnoliopsida</taxon>
        <taxon>Liliopsida</taxon>
        <taxon>Zingiberales</taxon>
        <taxon>Musaceae</taxon>
        <taxon>Musa</taxon>
    </lineage>
</organism>
<comment type="similarity">
    <text evidence="2">Belongs to the plant LTP family.</text>
</comment>
<dbReference type="FunFam" id="1.10.110.10:FF:000001">
    <property type="entry name" value="Bifunctional inhibitor/lipid-transfer protein/seed storage 2S albumin superfamily protein"/>
    <property type="match status" value="1"/>
</dbReference>
<evidence type="ECO:0000256" key="9">
    <source>
        <dbReference type="SAM" id="SignalP"/>
    </source>
</evidence>
<evidence type="ECO:0000313" key="11">
    <source>
        <dbReference type="EMBL" id="URE44787.1"/>
    </source>
</evidence>
<evidence type="ECO:0000256" key="7">
    <source>
        <dbReference type="ARBA" id="ARBA00023288"/>
    </source>
</evidence>
<comment type="subcellular location">
    <subcellularLocation>
        <location evidence="1">Cell membrane</location>
        <topology evidence="1">Lipid-anchor</topology>
        <topology evidence="1">GPI-anchor</topology>
    </subcellularLocation>
</comment>
<keyword evidence="7" id="KW-0449">Lipoprotein</keyword>
<keyword evidence="4 9" id="KW-0732">Signal</keyword>
<keyword evidence="5" id="KW-1015">Disulfide bond</keyword>
<dbReference type="CDD" id="cd00010">
    <property type="entry name" value="AAI_LTSS"/>
    <property type="match status" value="1"/>
</dbReference>
<feature type="domain" description="Bifunctional inhibitor/plant lipid transfer protein/seed storage helical" evidence="10">
    <location>
        <begin position="36"/>
        <end position="114"/>
    </location>
</feature>
<evidence type="ECO:0000256" key="5">
    <source>
        <dbReference type="ARBA" id="ARBA00023157"/>
    </source>
</evidence>
<keyword evidence="3" id="KW-0472">Membrane</keyword>
<dbReference type="OrthoDB" id="785314at2759"/>
<keyword evidence="6" id="KW-0325">Glycoprotein</keyword>
<name>A0A9E7IBD2_9LILI</name>
<dbReference type="Gene3D" id="1.10.110.10">
    <property type="entry name" value="Plant lipid-transfer and hydrophobic proteins"/>
    <property type="match status" value="1"/>
</dbReference>
<sequence length="187" mass="20455">MSNTRWVGVSLSVFFSLLHGPLFQGLAPAPPPALDCTDAMLNLSACLTYAEAGSNLTRPGKGCCRGLASVVDTEPVCLCQLIVDNDVFGVEIDTTKALTLPTACRVDAPPATLCAGRHAQYSRRSIHLLLPVSFTPCACHLQFLEFQLQVRLHQVELQKNQDPVHRRKQRRHPPHHRATTIAVRATG</sequence>
<keyword evidence="3" id="KW-0336">GPI-anchor</keyword>
<dbReference type="Pfam" id="PF14368">
    <property type="entry name" value="LTP_2"/>
    <property type="match status" value="1"/>
</dbReference>
<dbReference type="AlphaFoldDB" id="A0A9E7IBD2"/>
<gene>
    <name evidence="11" type="ORF">MUK42_13657</name>
</gene>
<evidence type="ECO:0000313" key="12">
    <source>
        <dbReference type="Proteomes" id="UP001055439"/>
    </source>
</evidence>
<protein>
    <submittedName>
        <fullName evidence="11">AAI</fullName>
    </submittedName>
</protein>
<dbReference type="InterPro" id="IPR036312">
    <property type="entry name" value="Bifun_inhib/LTP/seed_sf"/>
</dbReference>
<feature type="signal peptide" evidence="9">
    <location>
        <begin position="1"/>
        <end position="20"/>
    </location>
</feature>
<evidence type="ECO:0000256" key="4">
    <source>
        <dbReference type="ARBA" id="ARBA00022729"/>
    </source>
</evidence>
<dbReference type="InterPro" id="IPR043325">
    <property type="entry name" value="LTSS"/>
</dbReference>
<evidence type="ECO:0000256" key="8">
    <source>
        <dbReference type="SAM" id="MobiDB-lite"/>
    </source>
</evidence>
<feature type="region of interest" description="Disordered" evidence="8">
    <location>
        <begin position="159"/>
        <end position="187"/>
    </location>
</feature>
<accession>A0A9E7IBD2</accession>
<evidence type="ECO:0000256" key="3">
    <source>
        <dbReference type="ARBA" id="ARBA00022622"/>
    </source>
</evidence>
<dbReference type="SUPFAM" id="SSF47699">
    <property type="entry name" value="Bifunctional inhibitor/lipid-transfer protein/seed storage 2S albumin"/>
    <property type="match status" value="1"/>
</dbReference>
<dbReference type="GO" id="GO:0098552">
    <property type="term" value="C:side of membrane"/>
    <property type="evidence" value="ECO:0007669"/>
    <property type="project" value="UniProtKB-KW"/>
</dbReference>
<dbReference type="GO" id="GO:0005886">
    <property type="term" value="C:plasma membrane"/>
    <property type="evidence" value="ECO:0007669"/>
    <property type="project" value="UniProtKB-SubCell"/>
</dbReference>
<evidence type="ECO:0000256" key="6">
    <source>
        <dbReference type="ARBA" id="ARBA00023180"/>
    </source>
</evidence>